<dbReference type="EMBL" id="PDCK01000041">
    <property type="protein sequence ID" value="PRQ42703.1"/>
    <property type="molecule type" value="Genomic_DNA"/>
</dbReference>
<evidence type="ECO:0008006" key="4">
    <source>
        <dbReference type="Google" id="ProtNLM"/>
    </source>
</evidence>
<name>A0A2P6R8E0_ROSCH</name>
<proteinExistence type="predicted"/>
<organism evidence="2 3">
    <name type="scientific">Rosa chinensis</name>
    <name type="common">China rose</name>
    <dbReference type="NCBI Taxonomy" id="74649"/>
    <lineage>
        <taxon>Eukaryota</taxon>
        <taxon>Viridiplantae</taxon>
        <taxon>Streptophyta</taxon>
        <taxon>Embryophyta</taxon>
        <taxon>Tracheophyta</taxon>
        <taxon>Spermatophyta</taxon>
        <taxon>Magnoliopsida</taxon>
        <taxon>eudicotyledons</taxon>
        <taxon>Gunneridae</taxon>
        <taxon>Pentapetalae</taxon>
        <taxon>rosids</taxon>
        <taxon>fabids</taxon>
        <taxon>Rosales</taxon>
        <taxon>Rosaceae</taxon>
        <taxon>Rosoideae</taxon>
        <taxon>Rosoideae incertae sedis</taxon>
        <taxon>Rosa</taxon>
    </lineage>
</organism>
<evidence type="ECO:0000313" key="2">
    <source>
        <dbReference type="EMBL" id="PRQ42703.1"/>
    </source>
</evidence>
<keyword evidence="3" id="KW-1185">Reference proteome</keyword>
<feature type="transmembrane region" description="Helical" evidence="1">
    <location>
        <begin position="145"/>
        <end position="163"/>
    </location>
</feature>
<dbReference type="Gramene" id="PRQ42703">
    <property type="protein sequence ID" value="PRQ42703"/>
    <property type="gene ID" value="RchiOBHm_Chr3g0460521"/>
</dbReference>
<evidence type="ECO:0000256" key="1">
    <source>
        <dbReference type="SAM" id="Phobius"/>
    </source>
</evidence>
<comment type="caution">
    <text evidence="2">The sequence shown here is derived from an EMBL/GenBank/DDBJ whole genome shotgun (WGS) entry which is preliminary data.</text>
</comment>
<keyword evidence="1" id="KW-1133">Transmembrane helix</keyword>
<dbReference type="OrthoDB" id="1161357at2759"/>
<feature type="transmembrane region" description="Helical" evidence="1">
    <location>
        <begin position="169"/>
        <end position="187"/>
    </location>
</feature>
<dbReference type="Proteomes" id="UP000238479">
    <property type="component" value="Chromosome 3"/>
</dbReference>
<keyword evidence="1" id="KW-0472">Membrane</keyword>
<sequence length="242" mass="27632">MSHSAYLQITVSTVQIQPLFSCCCSRFIMQAEKQQQQTWKITVQAKTKKSFKFKFKSTQIVPTWKFHRFSLLIKLRKIILRVKLNSESTASSVSRKRKATLKSKLLRIFKKIGIPRTKNLDHTVHRPKSQSPLLRLRQHVYKEPISVATLCTGILVFLAQSIFSIVQKGFVVYSLATLLFFFSLVTGKYSVGRILKFLVILTLAASTSSSVLDFNNYIKFCGRYVSDYIGKASNYAALVLMN</sequence>
<accession>A0A2P6R8E0</accession>
<reference evidence="2 3" key="1">
    <citation type="journal article" date="2018" name="Nat. Genet.">
        <title>The Rosa genome provides new insights in the design of modern roses.</title>
        <authorList>
            <person name="Bendahmane M."/>
        </authorList>
    </citation>
    <scope>NUCLEOTIDE SEQUENCE [LARGE SCALE GENOMIC DNA]</scope>
    <source>
        <strain evidence="3">cv. Old Blush</strain>
    </source>
</reference>
<dbReference type="AlphaFoldDB" id="A0A2P6R8E0"/>
<evidence type="ECO:0000313" key="3">
    <source>
        <dbReference type="Proteomes" id="UP000238479"/>
    </source>
</evidence>
<protein>
    <recommendedName>
        <fullName evidence="4">Transmembrane protein</fullName>
    </recommendedName>
</protein>
<gene>
    <name evidence="2" type="ORF">RchiOBHm_Chr3g0460521</name>
</gene>
<keyword evidence="1" id="KW-0812">Transmembrane</keyword>